<reference evidence="2 3" key="1">
    <citation type="submission" date="2020-02" db="EMBL/GenBank/DDBJ databases">
        <title>Draft genome sequence of Haematococcus lacustris strain NIES-144.</title>
        <authorList>
            <person name="Morimoto D."/>
            <person name="Nakagawa S."/>
            <person name="Yoshida T."/>
            <person name="Sawayama S."/>
        </authorList>
    </citation>
    <scope>NUCLEOTIDE SEQUENCE [LARGE SCALE GENOMIC DNA]</scope>
    <source>
        <strain evidence="2 3">NIES-144</strain>
    </source>
</reference>
<dbReference type="InterPro" id="IPR051681">
    <property type="entry name" value="Ser/Thr_Kinases-Pseudokinases"/>
</dbReference>
<proteinExistence type="predicted"/>
<dbReference type="SMART" id="SM00220">
    <property type="entry name" value="S_TKc"/>
    <property type="match status" value="1"/>
</dbReference>
<dbReference type="GO" id="GO:0005524">
    <property type="term" value="F:ATP binding"/>
    <property type="evidence" value="ECO:0007669"/>
    <property type="project" value="InterPro"/>
</dbReference>
<gene>
    <name evidence="2" type="ORF">HaLaN_00586</name>
</gene>
<dbReference type="InterPro" id="IPR008271">
    <property type="entry name" value="Ser/Thr_kinase_AS"/>
</dbReference>
<accession>A0A699YG69</accession>
<dbReference type="PROSITE" id="PS50011">
    <property type="entry name" value="PROTEIN_KINASE_DOM"/>
    <property type="match status" value="1"/>
</dbReference>
<dbReference type="EMBL" id="BLLF01000019">
    <property type="protein sequence ID" value="GFH06026.1"/>
    <property type="molecule type" value="Genomic_DNA"/>
</dbReference>
<comment type="caution">
    <text evidence="2">The sequence shown here is derived from an EMBL/GenBank/DDBJ whole genome shotgun (WGS) entry which is preliminary data.</text>
</comment>
<dbReference type="InterPro" id="IPR000719">
    <property type="entry name" value="Prot_kinase_dom"/>
</dbReference>
<dbReference type="AlphaFoldDB" id="A0A699YG69"/>
<dbReference type="SUPFAM" id="SSF56112">
    <property type="entry name" value="Protein kinase-like (PK-like)"/>
    <property type="match status" value="1"/>
</dbReference>
<dbReference type="InterPro" id="IPR011009">
    <property type="entry name" value="Kinase-like_dom_sf"/>
</dbReference>
<evidence type="ECO:0000313" key="3">
    <source>
        <dbReference type="Proteomes" id="UP000485058"/>
    </source>
</evidence>
<organism evidence="2 3">
    <name type="scientific">Haematococcus lacustris</name>
    <name type="common">Green alga</name>
    <name type="synonym">Haematococcus pluvialis</name>
    <dbReference type="NCBI Taxonomy" id="44745"/>
    <lineage>
        <taxon>Eukaryota</taxon>
        <taxon>Viridiplantae</taxon>
        <taxon>Chlorophyta</taxon>
        <taxon>core chlorophytes</taxon>
        <taxon>Chlorophyceae</taxon>
        <taxon>CS clade</taxon>
        <taxon>Chlamydomonadales</taxon>
        <taxon>Haematococcaceae</taxon>
        <taxon>Haematococcus</taxon>
    </lineage>
</organism>
<dbReference type="Proteomes" id="UP000485058">
    <property type="component" value="Unassembled WGS sequence"/>
</dbReference>
<evidence type="ECO:0000313" key="2">
    <source>
        <dbReference type="EMBL" id="GFH06026.1"/>
    </source>
</evidence>
<keyword evidence="2" id="KW-0808">Transferase</keyword>
<keyword evidence="3" id="KW-1185">Reference proteome</keyword>
<dbReference type="PROSITE" id="PS00108">
    <property type="entry name" value="PROTEIN_KINASE_ST"/>
    <property type="match status" value="1"/>
</dbReference>
<feature type="non-terminal residue" evidence="2">
    <location>
        <position position="1"/>
    </location>
</feature>
<keyword evidence="2" id="KW-0418">Kinase</keyword>
<dbReference type="GO" id="GO:0004674">
    <property type="term" value="F:protein serine/threonine kinase activity"/>
    <property type="evidence" value="ECO:0007669"/>
    <property type="project" value="TreeGrafter"/>
</dbReference>
<feature type="non-terminal residue" evidence="2">
    <location>
        <position position="465"/>
    </location>
</feature>
<evidence type="ECO:0000259" key="1">
    <source>
        <dbReference type="PROSITE" id="PS50011"/>
    </source>
</evidence>
<name>A0A699YG69_HAELA</name>
<protein>
    <submittedName>
        <fullName evidence="2">Protein kinase domain-containing protein</fullName>
    </submittedName>
</protein>
<dbReference type="Gene3D" id="1.10.510.10">
    <property type="entry name" value="Transferase(Phosphotransferase) domain 1"/>
    <property type="match status" value="1"/>
</dbReference>
<dbReference type="PANTHER" id="PTHR44329">
    <property type="entry name" value="SERINE/THREONINE-PROTEIN KINASE TNNI3K-RELATED"/>
    <property type="match status" value="1"/>
</dbReference>
<feature type="domain" description="Protein kinase" evidence="1">
    <location>
        <begin position="220"/>
        <end position="465"/>
    </location>
</feature>
<dbReference type="Pfam" id="PF00069">
    <property type="entry name" value="Pkinase"/>
    <property type="match status" value="1"/>
</dbReference>
<sequence>MAKHAAGVLRLNGLGAAVFPVQSILRSGSTVGMNDLRPSPFEAPSSRRVLAMDQTTKAEISTVMALQRDTVITGNPYQPQALLLDLAAAPTRLGLTLPGGQLTLSNLVLGNAAPLLSSLVCGAAAQQQGVACNPASLNSTADPDASSRAVWRATRLGDLGAEGPLTPLCSPALADALGGLTSLLWFFHSPRASPLAGQPPLASAPLVLLNVTILLPDLEAQAIREVAAGGSTRVNLRPDTLELLRAQLAGQQAFCNGPASMSHVAVKRLLFSGLTHQPDFRAQRQQVLMEAELNAGLAHPNLVATYAYCFAPLTHSNEVATDWVLLLVCELCSCGSLSNAIVNGRLWDSQLQEPRVPQVLTVLSDVAHGMAYLHSRNIMHRDLKPDNVLLQDSPEGVVAKVADLGLGDVYSFGVLAWELLHGLTVWARLQQITQEPRYLQCLVPHPNLFDHDWRPQPAGPAAAPQ</sequence>